<evidence type="ECO:0000256" key="1">
    <source>
        <dbReference type="ARBA" id="ARBA00022741"/>
    </source>
</evidence>
<dbReference type="SMART" id="SM00220">
    <property type="entry name" value="S_TKc"/>
    <property type="match status" value="1"/>
</dbReference>
<dbReference type="PANTHER" id="PTHR24346:SF51">
    <property type="entry name" value="PAS DOMAIN-CONTAINING SERINE_THREONINE-PROTEIN KINASE"/>
    <property type="match status" value="1"/>
</dbReference>
<keyword evidence="2 3" id="KW-0067">ATP-binding</keyword>
<dbReference type="InterPro" id="IPR017441">
    <property type="entry name" value="Protein_kinase_ATP_BS"/>
</dbReference>
<comment type="caution">
    <text evidence="7">The sequence shown here is derived from an EMBL/GenBank/DDBJ whole genome shotgun (WGS) entry which is preliminary data.</text>
</comment>
<evidence type="ECO:0000259" key="5">
    <source>
        <dbReference type="PROSITE" id="PS50011"/>
    </source>
</evidence>
<dbReference type="FunFam" id="1.10.510.10:FF:000320">
    <property type="entry name" value="Serine/threonine protein kinase"/>
    <property type="match status" value="1"/>
</dbReference>
<dbReference type="Pfam" id="PF25421">
    <property type="entry name" value="DUF7891"/>
    <property type="match status" value="1"/>
</dbReference>
<feature type="compositionally biased region" description="Polar residues" evidence="4">
    <location>
        <begin position="202"/>
        <end position="219"/>
    </location>
</feature>
<feature type="domain" description="Protein kinase" evidence="5">
    <location>
        <begin position="843"/>
        <end position="1101"/>
    </location>
</feature>
<keyword evidence="1 3" id="KW-0547">Nucleotide-binding</keyword>
<dbReference type="GO" id="GO:0005829">
    <property type="term" value="C:cytosol"/>
    <property type="evidence" value="ECO:0007669"/>
    <property type="project" value="TreeGrafter"/>
</dbReference>
<dbReference type="InterPro" id="IPR000014">
    <property type="entry name" value="PAS"/>
</dbReference>
<dbReference type="GO" id="GO:0035556">
    <property type="term" value="P:intracellular signal transduction"/>
    <property type="evidence" value="ECO:0007669"/>
    <property type="project" value="TreeGrafter"/>
</dbReference>
<evidence type="ECO:0000259" key="6">
    <source>
        <dbReference type="PROSITE" id="PS50112"/>
    </source>
</evidence>
<feature type="region of interest" description="Disordered" evidence="4">
    <location>
        <begin position="793"/>
        <end position="839"/>
    </location>
</feature>
<feature type="domain" description="PAS" evidence="6">
    <location>
        <begin position="435"/>
        <end position="468"/>
    </location>
</feature>
<dbReference type="InterPro" id="IPR011009">
    <property type="entry name" value="Kinase-like_dom_sf"/>
</dbReference>
<dbReference type="CDD" id="cd00130">
    <property type="entry name" value="PAS"/>
    <property type="match status" value="1"/>
</dbReference>
<dbReference type="PROSITE" id="PS00108">
    <property type="entry name" value="PROTEIN_KINASE_ST"/>
    <property type="match status" value="1"/>
</dbReference>
<feature type="compositionally biased region" description="Low complexity" evidence="4">
    <location>
        <begin position="685"/>
        <end position="735"/>
    </location>
</feature>
<feature type="region of interest" description="Disordered" evidence="4">
    <location>
        <begin position="1"/>
        <end position="59"/>
    </location>
</feature>
<feature type="compositionally biased region" description="Low complexity" evidence="4">
    <location>
        <begin position="30"/>
        <end position="59"/>
    </location>
</feature>
<dbReference type="InterPro" id="IPR008271">
    <property type="entry name" value="Ser/Thr_kinase_AS"/>
</dbReference>
<evidence type="ECO:0008006" key="9">
    <source>
        <dbReference type="Google" id="ProtNLM"/>
    </source>
</evidence>
<dbReference type="PANTHER" id="PTHR24346">
    <property type="entry name" value="MAP/MICROTUBULE AFFINITY-REGULATING KINASE"/>
    <property type="match status" value="1"/>
</dbReference>
<dbReference type="PROSITE" id="PS50112">
    <property type="entry name" value="PAS"/>
    <property type="match status" value="1"/>
</dbReference>
<feature type="region of interest" description="Disordered" evidence="4">
    <location>
        <begin position="194"/>
        <end position="256"/>
    </location>
</feature>
<dbReference type="Pfam" id="PF00069">
    <property type="entry name" value="Pkinase"/>
    <property type="match status" value="1"/>
</dbReference>
<dbReference type="InterPro" id="IPR000719">
    <property type="entry name" value="Prot_kinase_dom"/>
</dbReference>
<dbReference type="SMART" id="SM00091">
    <property type="entry name" value="PAS"/>
    <property type="match status" value="3"/>
</dbReference>
<dbReference type="Gene3D" id="3.30.450.20">
    <property type="entry name" value="PAS domain"/>
    <property type="match status" value="1"/>
</dbReference>
<dbReference type="Pfam" id="PF13426">
    <property type="entry name" value="PAS_9"/>
    <property type="match status" value="1"/>
</dbReference>
<proteinExistence type="predicted"/>
<organism evidence="7 8">
    <name type="scientific">Mucor circinelloides f. lusitanicus</name>
    <name type="common">Mucor racemosus var. lusitanicus</name>
    <dbReference type="NCBI Taxonomy" id="29924"/>
    <lineage>
        <taxon>Eukaryota</taxon>
        <taxon>Fungi</taxon>
        <taxon>Fungi incertae sedis</taxon>
        <taxon>Mucoromycota</taxon>
        <taxon>Mucoromycotina</taxon>
        <taxon>Mucoromycetes</taxon>
        <taxon>Mucorales</taxon>
        <taxon>Mucorineae</taxon>
        <taxon>Mucoraceae</taxon>
        <taxon>Mucor</taxon>
    </lineage>
</organism>
<gene>
    <name evidence="7" type="ORF">FB192DRAFT_1148413</name>
</gene>
<feature type="compositionally biased region" description="Low complexity" evidence="4">
    <location>
        <begin position="220"/>
        <end position="245"/>
    </location>
</feature>
<evidence type="ECO:0000313" key="7">
    <source>
        <dbReference type="EMBL" id="KAF1798400.1"/>
    </source>
</evidence>
<dbReference type="PROSITE" id="PS00107">
    <property type="entry name" value="PROTEIN_KINASE_ATP"/>
    <property type="match status" value="1"/>
</dbReference>
<dbReference type="Gene3D" id="1.10.510.10">
    <property type="entry name" value="Transferase(Phosphotransferase) domain 1"/>
    <property type="match status" value="1"/>
</dbReference>
<evidence type="ECO:0000256" key="3">
    <source>
        <dbReference type="PROSITE-ProRule" id="PRU10141"/>
    </source>
</evidence>
<dbReference type="GO" id="GO:0005634">
    <property type="term" value="C:nucleus"/>
    <property type="evidence" value="ECO:0007669"/>
    <property type="project" value="TreeGrafter"/>
</dbReference>
<dbReference type="SUPFAM" id="SSF56112">
    <property type="entry name" value="Protein kinase-like (PK-like)"/>
    <property type="match status" value="1"/>
</dbReference>
<dbReference type="GO" id="GO:0004674">
    <property type="term" value="F:protein serine/threonine kinase activity"/>
    <property type="evidence" value="ECO:0007669"/>
    <property type="project" value="TreeGrafter"/>
</dbReference>
<name>A0A8H4BAI4_MUCCL</name>
<feature type="compositionally biased region" description="Low complexity" evidence="4">
    <location>
        <begin position="72"/>
        <end position="82"/>
    </location>
</feature>
<accession>A0A8H4BAI4</accession>
<dbReference type="EMBL" id="JAAECE010000007">
    <property type="protein sequence ID" value="KAF1798400.1"/>
    <property type="molecule type" value="Genomic_DNA"/>
</dbReference>
<dbReference type="Gene3D" id="3.30.200.20">
    <property type="entry name" value="Phosphorylase Kinase, domain 1"/>
    <property type="match status" value="1"/>
</dbReference>
<dbReference type="Proteomes" id="UP000469890">
    <property type="component" value="Unassembled WGS sequence"/>
</dbReference>
<protein>
    <recommendedName>
        <fullName evidence="9">CAMK/CAMKL/PASK protein kinase</fullName>
    </recommendedName>
</protein>
<dbReference type="AlphaFoldDB" id="A0A8H4BAI4"/>
<feature type="region of interest" description="Disordered" evidence="4">
    <location>
        <begin position="685"/>
        <end position="778"/>
    </location>
</feature>
<dbReference type="InterPro" id="IPR057213">
    <property type="entry name" value="DUF7891"/>
</dbReference>
<sequence>MGSTSQVTEAGEHQLNFTLDPPSPSPPLPMSEESISNSSRVSTPHSNMSDSDDSNNNNNELALQGFERFRENSVNSVESSSSPTMLHSPPPSDSIAEYCAESLYSYSFTPLSRVNKAAKIKRQILNRGMDYMQRIRWRTGERDTGRRFSQPDIGVLDQTHDWVQDNEANVPPHSTTGVSARNLQLKTCPSLNDIAGSHPSGYASNPISPMTPSAPPNTVSNSPHHSNAASASASSSNLLTASGNNVPQDASATDDDGFHLGRRQTIEVFNNLPPIYEVPKPSTSMTTTSAQYTRALHAPSRFLPQNQAILTTDSDATILLFNDMASLCFGIDKSYIGKSILDALEEPFQKQVRSILKRRKSLTSIANQLPSSMRESRLEKGLVLVCGIVVPIRKMNGETSSAASLWLKEKLTEEGKSIYIWIFEEIYETSLSTKLDEKGNVVEIIGTTRDLFGYEPAEVIGKPITQLIPALSNGNLVNPGVNLRKIDKLKFYGGRSKSGACFPTMVNSGSAIPDMIKIVSLPSVAGLITVHNTGKIQSINPVPAKYLFGYSPDALVEKFNIDQIIPQFSSVVAGLRRCNLLQFSSTVNNHACRWALSDMHSADKYKAMEVSQSLKSLERQPSVSASGQMLPTIFAVHRDGSQFEVQLQLRLIESEQENLISIWVTYDRIYALKRAKRLQAQKLLPKPCLPPKTSTQNSTTTTQVPTKKLVQTDQQQTSHPHPLSPTPTTTPSITLDRGGEETPISPLDTSTQQPDKATEMPIITKKRPPIRPYGISSFGSVDQKKALFPSGFLERQDSGSSDGGSGRDTPSPQPSPQQEKQVASLEIEHSEKTKKPPHPMDAYAIIGTLGEGAYGTAKLAYRKDDITKTKVVIKFIAKSRIIIDSWIRDRKLGLIPLEIHILKKLKECPQANCCALETYMEDEDNYFVVMKLHGLNSMDLFDYIELNEHIKEDEIRNIFRQVALAVKHIQELRIVHRDIKDENILLDENGCVHLIDFGSAAYFRKGRTFDTFGGTLDYCAPEILKGMPYEGPAQDIWSLGTLLYTLIYRENPFYNVDEIMEHDLRIPFVLSEDSLDLIKKMLNRDVEKRLTIDEVLAHPWLNKSCT</sequence>
<feature type="binding site" evidence="3">
    <location>
        <position position="878"/>
    </location>
    <ligand>
        <name>ATP</name>
        <dbReference type="ChEBI" id="CHEBI:30616"/>
    </ligand>
</feature>
<reference evidence="7 8" key="1">
    <citation type="submission" date="2019-09" db="EMBL/GenBank/DDBJ databases">
        <authorList>
            <consortium name="DOE Joint Genome Institute"/>
            <person name="Mondo S.J."/>
            <person name="Navarro-Mendoza M.I."/>
            <person name="Perez-Arques C."/>
            <person name="Panchal S."/>
            <person name="Nicolas F.E."/>
            <person name="Ganguly P."/>
            <person name="Pangilinan J."/>
            <person name="Grigoriev I."/>
            <person name="Heitman J."/>
            <person name="Sanya K."/>
            <person name="Garre V."/>
        </authorList>
    </citation>
    <scope>NUCLEOTIDE SEQUENCE [LARGE SCALE GENOMIC DNA]</scope>
    <source>
        <strain evidence="7 8">MU402</strain>
    </source>
</reference>
<dbReference type="GO" id="GO:0045719">
    <property type="term" value="P:negative regulation of glycogen biosynthetic process"/>
    <property type="evidence" value="ECO:0007669"/>
    <property type="project" value="TreeGrafter"/>
</dbReference>
<evidence type="ECO:0000313" key="8">
    <source>
        <dbReference type="Proteomes" id="UP000469890"/>
    </source>
</evidence>
<feature type="region of interest" description="Disordered" evidence="4">
    <location>
        <begin position="72"/>
        <end position="91"/>
    </location>
</feature>
<evidence type="ECO:0000256" key="2">
    <source>
        <dbReference type="ARBA" id="ARBA00022840"/>
    </source>
</evidence>
<dbReference type="PROSITE" id="PS50011">
    <property type="entry name" value="PROTEIN_KINASE_DOM"/>
    <property type="match status" value="1"/>
</dbReference>
<evidence type="ECO:0000256" key="4">
    <source>
        <dbReference type="SAM" id="MobiDB-lite"/>
    </source>
</evidence>
<dbReference type="GO" id="GO:0005524">
    <property type="term" value="F:ATP binding"/>
    <property type="evidence" value="ECO:0007669"/>
    <property type="project" value="UniProtKB-UniRule"/>
</dbReference>